<feature type="chain" id="PRO_5032908609" description="Sulfatase N-terminal domain-containing protein" evidence="7">
    <location>
        <begin position="22"/>
        <end position="566"/>
    </location>
</feature>
<proteinExistence type="inferred from homology"/>
<dbReference type="InterPro" id="IPR000917">
    <property type="entry name" value="Sulfatase_N"/>
</dbReference>
<comment type="similarity">
    <text evidence="2">Belongs to the sulfatase family.</text>
</comment>
<dbReference type="AlphaFoldDB" id="A0A821PTP1"/>
<evidence type="ECO:0000259" key="8">
    <source>
        <dbReference type="Pfam" id="PF00884"/>
    </source>
</evidence>
<evidence type="ECO:0000256" key="7">
    <source>
        <dbReference type="SAM" id="SignalP"/>
    </source>
</evidence>
<dbReference type="PROSITE" id="PS00523">
    <property type="entry name" value="SULFATASE_1"/>
    <property type="match status" value="1"/>
</dbReference>
<dbReference type="PANTHER" id="PTHR10342:SF273">
    <property type="entry name" value="RE14504P"/>
    <property type="match status" value="1"/>
</dbReference>
<dbReference type="InterPro" id="IPR047115">
    <property type="entry name" value="ARSB"/>
</dbReference>
<dbReference type="Pfam" id="PF00884">
    <property type="entry name" value="Sulfatase"/>
    <property type="match status" value="1"/>
</dbReference>
<accession>A0A821PTP1</accession>
<dbReference type="SUPFAM" id="SSF53649">
    <property type="entry name" value="Alkaline phosphatase-like"/>
    <property type="match status" value="1"/>
</dbReference>
<sequence>MFIQTSFWQWWLLLGILSVSANDVSPPHILFIMADDMGHNDVSYHGSDQISTPNLDALATRGTILKQYYSEAICTPARTALLTGKYPMRTGMQGAPLANSEDRGIPLTEKLLPAHLKDIGYDTHLVGKWHLGMASKQLLPQYRGYDSHYGIRGGGVDYLTYHSVQQWPDGTLLFGLDFFDNDIPQITEERYVVDALTDRAIEIIFGHNSSTPLFLHYTSCAPHAGNAGGALQPPLYKKLGSRHVANSDRRLYAEVVRHLDYSVGRLVRALADKGILHNTLIVFVSDNGAPTTGMFSNWGVNLPFRGRKQTPWEGGVRVPAFIWHAALKPNVWDGLMHISDWMPTLLAAAGRKNFDEKIDGINQWPSILRGQQSPRKEVLVTVEDRDNGYAALRMGDYKLLIGNFTGVGNAYYGAEFLANKETPPDFYDSLASSEVAKVFSTLGITFDYGDVIATRKAAVVKQIDTVKDQVPCIPTPTRGCLYNLKKDPAESHDLWLRGQKIVYLMTMRLRSLWSQIVRRGPTKLNLDADPASHNYIWLTWLNNVTQETPLNEKDFFKDAPPFTVGC</sequence>
<evidence type="ECO:0000256" key="2">
    <source>
        <dbReference type="ARBA" id="ARBA00008779"/>
    </source>
</evidence>
<keyword evidence="7" id="KW-0732">Signal</keyword>
<evidence type="ECO:0000256" key="1">
    <source>
        <dbReference type="ARBA" id="ARBA00001913"/>
    </source>
</evidence>
<dbReference type="PROSITE" id="PS00149">
    <property type="entry name" value="SULFATASE_2"/>
    <property type="match status" value="1"/>
</dbReference>
<dbReference type="Gene3D" id="3.30.1120.10">
    <property type="match status" value="1"/>
</dbReference>
<comment type="cofactor">
    <cofactor evidence="1">
        <name>Ca(2+)</name>
        <dbReference type="ChEBI" id="CHEBI:29108"/>
    </cofactor>
</comment>
<dbReference type="Gene3D" id="3.40.720.10">
    <property type="entry name" value="Alkaline Phosphatase, subunit A"/>
    <property type="match status" value="1"/>
</dbReference>
<dbReference type="GO" id="GO:0008484">
    <property type="term" value="F:sulfuric ester hydrolase activity"/>
    <property type="evidence" value="ECO:0007669"/>
    <property type="project" value="InterPro"/>
</dbReference>
<organism evidence="9 10">
    <name type="scientific">Pieris macdunnoughi</name>
    <dbReference type="NCBI Taxonomy" id="345717"/>
    <lineage>
        <taxon>Eukaryota</taxon>
        <taxon>Metazoa</taxon>
        <taxon>Ecdysozoa</taxon>
        <taxon>Arthropoda</taxon>
        <taxon>Hexapoda</taxon>
        <taxon>Insecta</taxon>
        <taxon>Pterygota</taxon>
        <taxon>Neoptera</taxon>
        <taxon>Endopterygota</taxon>
        <taxon>Lepidoptera</taxon>
        <taxon>Glossata</taxon>
        <taxon>Ditrysia</taxon>
        <taxon>Papilionoidea</taxon>
        <taxon>Pieridae</taxon>
        <taxon>Pierinae</taxon>
        <taxon>Pieris</taxon>
    </lineage>
</organism>
<dbReference type="InterPro" id="IPR024607">
    <property type="entry name" value="Sulfatase_CS"/>
</dbReference>
<dbReference type="CDD" id="cd16029">
    <property type="entry name" value="4-S"/>
    <property type="match status" value="1"/>
</dbReference>
<keyword evidence="5" id="KW-0106">Calcium</keyword>
<dbReference type="GO" id="GO:0046872">
    <property type="term" value="F:metal ion binding"/>
    <property type="evidence" value="ECO:0007669"/>
    <property type="project" value="UniProtKB-KW"/>
</dbReference>
<keyword evidence="6" id="KW-0325">Glycoprotein</keyword>
<evidence type="ECO:0000256" key="3">
    <source>
        <dbReference type="ARBA" id="ARBA00022723"/>
    </source>
</evidence>
<protein>
    <recommendedName>
        <fullName evidence="8">Sulfatase N-terminal domain-containing protein</fullName>
    </recommendedName>
</protein>
<feature type="signal peptide" evidence="7">
    <location>
        <begin position="1"/>
        <end position="21"/>
    </location>
</feature>
<evidence type="ECO:0000256" key="4">
    <source>
        <dbReference type="ARBA" id="ARBA00022801"/>
    </source>
</evidence>
<reference evidence="9" key="1">
    <citation type="submission" date="2021-02" db="EMBL/GenBank/DDBJ databases">
        <authorList>
            <person name="Steward A R."/>
        </authorList>
    </citation>
    <scope>NUCLEOTIDE SEQUENCE</scope>
</reference>
<evidence type="ECO:0000313" key="9">
    <source>
        <dbReference type="EMBL" id="CAF4812307.1"/>
    </source>
</evidence>
<evidence type="ECO:0000256" key="5">
    <source>
        <dbReference type="ARBA" id="ARBA00022837"/>
    </source>
</evidence>
<name>A0A821PTP1_9NEOP</name>
<keyword evidence="10" id="KW-1185">Reference proteome</keyword>
<keyword evidence="4" id="KW-0378">Hydrolase</keyword>
<feature type="domain" description="Sulfatase N-terminal" evidence="8">
    <location>
        <begin position="27"/>
        <end position="350"/>
    </location>
</feature>
<gene>
    <name evidence="9" type="ORF">PMACD_LOCUS4115</name>
</gene>
<evidence type="ECO:0000313" key="10">
    <source>
        <dbReference type="Proteomes" id="UP000663880"/>
    </source>
</evidence>
<dbReference type="Proteomes" id="UP000663880">
    <property type="component" value="Unassembled WGS sequence"/>
</dbReference>
<dbReference type="PANTHER" id="PTHR10342">
    <property type="entry name" value="ARYLSULFATASE"/>
    <property type="match status" value="1"/>
</dbReference>
<dbReference type="OrthoDB" id="103349at2759"/>
<dbReference type="EMBL" id="CAJOBZ010000007">
    <property type="protein sequence ID" value="CAF4812307.1"/>
    <property type="molecule type" value="Genomic_DNA"/>
</dbReference>
<evidence type="ECO:0000256" key="6">
    <source>
        <dbReference type="ARBA" id="ARBA00023180"/>
    </source>
</evidence>
<dbReference type="InterPro" id="IPR017850">
    <property type="entry name" value="Alkaline_phosphatase_core_sf"/>
</dbReference>
<comment type="caution">
    <text evidence="9">The sequence shown here is derived from an EMBL/GenBank/DDBJ whole genome shotgun (WGS) entry which is preliminary data.</text>
</comment>
<keyword evidence="3" id="KW-0479">Metal-binding</keyword>